<evidence type="ECO:0000256" key="5">
    <source>
        <dbReference type="ARBA" id="ARBA00013125"/>
    </source>
</evidence>
<accession>A0A485KTI1</accession>
<keyword evidence="11" id="KW-0472">Membrane</keyword>
<dbReference type="Gene3D" id="3.50.50.60">
    <property type="entry name" value="FAD/NAD(P)-binding domain"/>
    <property type="match status" value="2"/>
</dbReference>
<dbReference type="InterPro" id="IPR036188">
    <property type="entry name" value="FAD/NAD-bd_sf"/>
</dbReference>
<dbReference type="InterPro" id="IPR012400">
    <property type="entry name" value="Long_Oxdase"/>
</dbReference>
<reference evidence="17" key="2">
    <citation type="submission" date="2019-06" db="EMBL/GenBank/DDBJ databases">
        <title>Genomics analysis of Aphanomyces spp. identifies a new class of oomycete effector associated with host adaptation.</title>
        <authorList>
            <person name="Gaulin E."/>
        </authorList>
    </citation>
    <scope>NUCLEOTIDE SEQUENCE</scope>
    <source>
        <strain evidence="17">CBS 578.67</strain>
    </source>
</reference>
<dbReference type="Pfam" id="PF00732">
    <property type="entry name" value="GMC_oxred_N"/>
    <property type="match status" value="1"/>
</dbReference>
<sequence length="735" mass="78716">MMNLTEAERTTLAAIADAIAGPLPTRTATKLVDAHLDLIASHNVATTTTTRQPLLKMTEMDPVKDLAIVDSIAQTLGALPADKQAKLSTVLYLFSTGWGTLLLTGVRAAPFHDLLPTEREAALQALMLSRFAAMRSLYRTLKSLVTLRTYGTSCTVSCKPNPAWLALGYSGQPEEKARPPREHFWQPTFENMQAMANQAGVDQAIQIETDVVVVGSGAGGGVVAAELAQAGHRVLVLEKASYFHPADADFNEVESYANLFEAAGLTATEDGSVTMLAGSAFGGGTYSNWSGALRLPDSVCHEWATTLELPHFGTSAFLHAMDVVCKRGGVSAEYIQHNSANQLLVDGCKQLNFPVQDIPQNTNGHVHACGYCTLGCPYGEKQGSHMTWLKDAADAGAKFIDGCHVDRVTYDDTKRVTGVVGMVLHGKVPLIVKAKTVVSACGGINTPALLLRSGLKNPNIGRNLRLHPATVAYGHVPQREMKAWEGSIMTAKCSLLKNINGNGYGALLEVLPSLVGMTAGLVPWRNNADHHRLVMQIPRTSPCYAITRDLDSTGRVTTDAQGQARMHYQLGPKDAVALTEGLVACAKVLLSQGAVEINTTHHALPPLKLTAPEELANPIECDAAQRWFTQLHTLGVVQNSLALFSGHQMGSCRMGATPHAGAVDPEGESWEVQGLYVADASLFPTASGVNPMITTCAMAYSVAQNIKANLKQEGRTKTPAYPSTSWTRQLLSRVL</sequence>
<evidence type="ECO:0000256" key="11">
    <source>
        <dbReference type="ARBA" id="ARBA00023136"/>
    </source>
</evidence>
<evidence type="ECO:0000256" key="4">
    <source>
        <dbReference type="ARBA" id="ARBA00010790"/>
    </source>
</evidence>
<dbReference type="EMBL" id="CAADRA010005264">
    <property type="protein sequence ID" value="VFT87861.1"/>
    <property type="molecule type" value="Genomic_DNA"/>
</dbReference>
<dbReference type="SUPFAM" id="SSF51905">
    <property type="entry name" value="FAD/NAD(P)-binding domain"/>
    <property type="match status" value="1"/>
</dbReference>
<evidence type="ECO:0000313" key="19">
    <source>
        <dbReference type="Proteomes" id="UP000332933"/>
    </source>
</evidence>
<dbReference type="PANTHER" id="PTHR46056:SF12">
    <property type="entry name" value="LONG-CHAIN-ALCOHOL OXIDASE"/>
    <property type="match status" value="1"/>
</dbReference>
<feature type="active site" description="Proton acceptor" evidence="13">
    <location>
        <position position="647"/>
    </location>
</feature>
<dbReference type="InterPro" id="IPR003953">
    <property type="entry name" value="FAD-dep_OxRdtase_2_FAD-bd"/>
</dbReference>
<comment type="function">
    <text evidence="2">Long-chain fatty alcohol oxidase involved in the omega-oxidation pathway of lipid degradation.</text>
</comment>
<evidence type="ECO:0000313" key="18">
    <source>
        <dbReference type="EMBL" id="VFT87861.1"/>
    </source>
</evidence>
<evidence type="ECO:0000256" key="12">
    <source>
        <dbReference type="PIRNR" id="PIRNR028937"/>
    </source>
</evidence>
<dbReference type="InterPro" id="IPR000172">
    <property type="entry name" value="GMC_OxRdtase_N"/>
</dbReference>
<evidence type="ECO:0000256" key="1">
    <source>
        <dbReference type="ARBA" id="ARBA00000920"/>
    </source>
</evidence>
<dbReference type="InterPro" id="IPR007867">
    <property type="entry name" value="GMC_OxRtase_C"/>
</dbReference>
<dbReference type="GO" id="GO:0050660">
    <property type="term" value="F:flavin adenine dinucleotide binding"/>
    <property type="evidence" value="ECO:0007669"/>
    <property type="project" value="InterPro"/>
</dbReference>
<keyword evidence="19" id="KW-1185">Reference proteome</keyword>
<organism evidence="18 19">
    <name type="scientific">Aphanomyces stellatus</name>
    <dbReference type="NCBI Taxonomy" id="120398"/>
    <lineage>
        <taxon>Eukaryota</taxon>
        <taxon>Sar</taxon>
        <taxon>Stramenopiles</taxon>
        <taxon>Oomycota</taxon>
        <taxon>Saprolegniomycetes</taxon>
        <taxon>Saprolegniales</taxon>
        <taxon>Verrucalvaceae</taxon>
        <taxon>Aphanomyces</taxon>
    </lineage>
</organism>
<name>A0A485KTI1_9STRA</name>
<keyword evidence="8" id="KW-0274">FAD</keyword>
<evidence type="ECO:0000256" key="9">
    <source>
        <dbReference type="ARBA" id="ARBA00022989"/>
    </source>
</evidence>
<comment type="similarity">
    <text evidence="4 12">Belongs to the GMC oxidoreductase family.</text>
</comment>
<evidence type="ECO:0000259" key="16">
    <source>
        <dbReference type="Pfam" id="PF05199"/>
    </source>
</evidence>
<feature type="domain" description="Glucose-methanol-choline oxidoreductase C-terminal" evidence="16">
    <location>
        <begin position="552"/>
        <end position="699"/>
    </location>
</feature>
<evidence type="ECO:0000256" key="7">
    <source>
        <dbReference type="ARBA" id="ARBA00022692"/>
    </source>
</evidence>
<evidence type="ECO:0000256" key="6">
    <source>
        <dbReference type="ARBA" id="ARBA00022630"/>
    </source>
</evidence>
<keyword evidence="6" id="KW-0285">Flavoprotein</keyword>
<dbReference type="EC" id="1.1.3.20" evidence="5 12"/>
<keyword evidence="7" id="KW-0812">Transmembrane</keyword>
<reference evidence="18 19" key="1">
    <citation type="submission" date="2019-03" db="EMBL/GenBank/DDBJ databases">
        <authorList>
            <person name="Gaulin E."/>
            <person name="Dumas B."/>
        </authorList>
    </citation>
    <scope>NUCLEOTIDE SEQUENCE [LARGE SCALE GENOMIC DNA]</scope>
    <source>
        <strain evidence="18">CBS 568.67</strain>
    </source>
</reference>
<feature type="domain" description="Glucose-methanol-choline oxidoreductase N-terminal" evidence="14">
    <location>
        <begin position="256"/>
        <end position="469"/>
    </location>
</feature>
<dbReference type="PIRSF" id="PIRSF028937">
    <property type="entry name" value="Lg_Ch_AO"/>
    <property type="match status" value="1"/>
</dbReference>
<keyword evidence="9" id="KW-1133">Transmembrane helix</keyword>
<evidence type="ECO:0000256" key="10">
    <source>
        <dbReference type="ARBA" id="ARBA00023002"/>
    </source>
</evidence>
<evidence type="ECO:0000259" key="15">
    <source>
        <dbReference type="Pfam" id="PF00890"/>
    </source>
</evidence>
<dbReference type="PANTHER" id="PTHR46056">
    <property type="entry name" value="LONG-CHAIN-ALCOHOL OXIDASE"/>
    <property type="match status" value="1"/>
</dbReference>
<dbReference type="AlphaFoldDB" id="A0A485KTI1"/>
<dbReference type="GO" id="GO:0016020">
    <property type="term" value="C:membrane"/>
    <property type="evidence" value="ECO:0007669"/>
    <property type="project" value="UniProtKB-SubCell"/>
</dbReference>
<keyword evidence="10 12" id="KW-0560">Oxidoreductase</keyword>
<dbReference type="GO" id="GO:0046577">
    <property type="term" value="F:long-chain-alcohol oxidase activity"/>
    <property type="evidence" value="ECO:0007669"/>
    <property type="project" value="UniProtKB-EC"/>
</dbReference>
<comment type="subcellular location">
    <subcellularLocation>
        <location evidence="3">Membrane</location>
    </subcellularLocation>
</comment>
<evidence type="ECO:0000256" key="2">
    <source>
        <dbReference type="ARBA" id="ARBA00003842"/>
    </source>
</evidence>
<dbReference type="Pfam" id="PF00890">
    <property type="entry name" value="FAD_binding_2"/>
    <property type="match status" value="1"/>
</dbReference>
<proteinExistence type="inferred from homology"/>
<feature type="domain" description="FAD-dependent oxidoreductase 2 FAD-binding" evidence="15">
    <location>
        <begin position="210"/>
        <end position="243"/>
    </location>
</feature>
<evidence type="ECO:0000259" key="14">
    <source>
        <dbReference type="Pfam" id="PF00732"/>
    </source>
</evidence>
<evidence type="ECO:0000313" key="17">
    <source>
        <dbReference type="EMBL" id="KAF0698391.1"/>
    </source>
</evidence>
<evidence type="ECO:0000256" key="8">
    <source>
        <dbReference type="ARBA" id="ARBA00022827"/>
    </source>
</evidence>
<dbReference type="EMBL" id="VJMH01005243">
    <property type="protein sequence ID" value="KAF0698391.1"/>
    <property type="molecule type" value="Genomic_DNA"/>
</dbReference>
<dbReference type="Pfam" id="PF05199">
    <property type="entry name" value="GMC_oxred_C"/>
    <property type="match status" value="1"/>
</dbReference>
<evidence type="ECO:0000256" key="3">
    <source>
        <dbReference type="ARBA" id="ARBA00004370"/>
    </source>
</evidence>
<dbReference type="Proteomes" id="UP000332933">
    <property type="component" value="Unassembled WGS sequence"/>
</dbReference>
<comment type="catalytic activity">
    <reaction evidence="1 12">
        <text>a long-chain primary fatty alcohol + O2 = a long-chain fatty aldehyde + H2O2</text>
        <dbReference type="Rhea" id="RHEA:22756"/>
        <dbReference type="ChEBI" id="CHEBI:15379"/>
        <dbReference type="ChEBI" id="CHEBI:16240"/>
        <dbReference type="ChEBI" id="CHEBI:17176"/>
        <dbReference type="ChEBI" id="CHEBI:77396"/>
        <dbReference type="EC" id="1.1.3.20"/>
    </reaction>
</comment>
<gene>
    <name evidence="18" type="primary">Aste57867_10993</name>
    <name evidence="17" type="ORF">As57867_010952</name>
    <name evidence="18" type="ORF">ASTE57867_10993</name>
</gene>
<protein>
    <recommendedName>
        <fullName evidence="5 12">Long-chain-alcohol oxidase</fullName>
        <ecNumber evidence="5 12">1.1.3.20</ecNumber>
    </recommendedName>
</protein>
<dbReference type="OrthoDB" id="269227at2759"/>
<evidence type="ECO:0000256" key="13">
    <source>
        <dbReference type="PIRSR" id="PIRSR028937-1"/>
    </source>
</evidence>